<dbReference type="Gene3D" id="1.25.40.10">
    <property type="entry name" value="Tetratricopeptide repeat domain"/>
    <property type="match status" value="1"/>
</dbReference>
<evidence type="ECO:0000313" key="1">
    <source>
        <dbReference type="EMBL" id="PKU81154.1"/>
    </source>
</evidence>
<dbReference type="PANTHER" id="PTHR46050:SF7">
    <property type="entry name" value="TETRATRICOPEPTIDE REPEAT (TPR)-LIKE SUPERFAMILY PROTEIN"/>
    <property type="match status" value="1"/>
</dbReference>
<dbReference type="EMBL" id="KZ502280">
    <property type="protein sequence ID" value="PKU81154.1"/>
    <property type="molecule type" value="Genomic_DNA"/>
</dbReference>
<keyword evidence="2" id="KW-1185">Reference proteome</keyword>
<dbReference type="InterPro" id="IPR011990">
    <property type="entry name" value="TPR-like_helical_dom_sf"/>
</dbReference>
<dbReference type="GO" id="GO:0005737">
    <property type="term" value="C:cytoplasm"/>
    <property type="evidence" value="ECO:0007669"/>
    <property type="project" value="TreeGrafter"/>
</dbReference>
<dbReference type="STRING" id="906689.A0A2I0WZR0"/>
<dbReference type="InterPro" id="IPR019734">
    <property type="entry name" value="TPR_rpt"/>
</dbReference>
<dbReference type="Pfam" id="PF00515">
    <property type="entry name" value="TPR_1"/>
    <property type="match status" value="1"/>
</dbReference>
<sequence>MIQAEVDLASGRFNEAVALVERADKHQNNREISAVVRRVKAIASARNKGNEFFKFSKYSEACTAYGEGLHHDPLNAILLCNRAACHSKLGQWEKAIEDCNTVLNLKSSYAKARLRRADCFAKLEKWEASAQDYQILTREFPADEEVAKALLKAKSHLQRKS</sequence>
<dbReference type="PANTHER" id="PTHR46050">
    <property type="entry name" value="TPR REPEAT-CONTAINING THIOREDOXIN"/>
    <property type="match status" value="1"/>
</dbReference>
<proteinExistence type="predicted"/>
<protein>
    <submittedName>
        <fullName evidence="1">TPR repeat-containing thioredoxin TTL4</fullName>
    </submittedName>
</protein>
<gene>
    <name evidence="1" type="primary">TTL4</name>
    <name evidence="1" type="ORF">MA16_Dca014037</name>
</gene>
<dbReference type="SMART" id="SM00028">
    <property type="entry name" value="TPR"/>
    <property type="match status" value="3"/>
</dbReference>
<accession>A0A2I0WZR0</accession>
<dbReference type="SUPFAM" id="SSF48452">
    <property type="entry name" value="TPR-like"/>
    <property type="match status" value="1"/>
</dbReference>
<evidence type="ECO:0000313" key="2">
    <source>
        <dbReference type="Proteomes" id="UP000233837"/>
    </source>
</evidence>
<dbReference type="Pfam" id="PF13174">
    <property type="entry name" value="TPR_6"/>
    <property type="match status" value="1"/>
</dbReference>
<dbReference type="InterPro" id="IPR044534">
    <property type="entry name" value="TTL1-4"/>
</dbReference>
<reference evidence="1 2" key="2">
    <citation type="journal article" date="2017" name="Nature">
        <title>The Apostasia genome and the evolution of orchids.</title>
        <authorList>
            <person name="Zhang G.Q."/>
            <person name="Liu K.W."/>
            <person name="Li Z."/>
            <person name="Lohaus R."/>
            <person name="Hsiao Y.Y."/>
            <person name="Niu S.C."/>
            <person name="Wang J.Y."/>
            <person name="Lin Y.C."/>
            <person name="Xu Q."/>
            <person name="Chen L.J."/>
            <person name="Yoshida K."/>
            <person name="Fujiwara S."/>
            <person name="Wang Z.W."/>
            <person name="Zhang Y.Q."/>
            <person name="Mitsuda N."/>
            <person name="Wang M."/>
            <person name="Liu G.H."/>
            <person name="Pecoraro L."/>
            <person name="Huang H.X."/>
            <person name="Xiao X.J."/>
            <person name="Lin M."/>
            <person name="Wu X.Y."/>
            <person name="Wu W.L."/>
            <person name="Chen Y.Y."/>
            <person name="Chang S.B."/>
            <person name="Sakamoto S."/>
            <person name="Ohme-Takagi M."/>
            <person name="Yagi M."/>
            <person name="Zeng S.J."/>
            <person name="Shen C.Y."/>
            <person name="Yeh C.M."/>
            <person name="Luo Y.B."/>
            <person name="Tsai W.C."/>
            <person name="Van de Peer Y."/>
            <person name="Liu Z.J."/>
        </authorList>
    </citation>
    <scope>NUCLEOTIDE SEQUENCE [LARGE SCALE GENOMIC DNA]</scope>
    <source>
        <tissue evidence="1">The whole plant</tissue>
    </source>
</reference>
<name>A0A2I0WZR0_9ASPA</name>
<dbReference type="Proteomes" id="UP000233837">
    <property type="component" value="Unassembled WGS sequence"/>
</dbReference>
<reference evidence="1 2" key="1">
    <citation type="journal article" date="2016" name="Sci. Rep.">
        <title>The Dendrobium catenatum Lindl. genome sequence provides insights into polysaccharide synthase, floral development and adaptive evolution.</title>
        <authorList>
            <person name="Zhang G.Q."/>
            <person name="Xu Q."/>
            <person name="Bian C."/>
            <person name="Tsai W.C."/>
            <person name="Yeh C.M."/>
            <person name="Liu K.W."/>
            <person name="Yoshida K."/>
            <person name="Zhang L.S."/>
            <person name="Chang S.B."/>
            <person name="Chen F."/>
            <person name="Shi Y."/>
            <person name="Su Y.Y."/>
            <person name="Zhang Y.Q."/>
            <person name="Chen L.J."/>
            <person name="Yin Y."/>
            <person name="Lin M."/>
            <person name="Huang H."/>
            <person name="Deng H."/>
            <person name="Wang Z.W."/>
            <person name="Zhu S.L."/>
            <person name="Zhao X."/>
            <person name="Deng C."/>
            <person name="Niu S.C."/>
            <person name="Huang J."/>
            <person name="Wang M."/>
            <person name="Liu G.H."/>
            <person name="Yang H.J."/>
            <person name="Xiao X.J."/>
            <person name="Hsiao Y.Y."/>
            <person name="Wu W.L."/>
            <person name="Chen Y.Y."/>
            <person name="Mitsuda N."/>
            <person name="Ohme-Takagi M."/>
            <person name="Luo Y.B."/>
            <person name="Van de Peer Y."/>
            <person name="Liu Z.J."/>
        </authorList>
    </citation>
    <scope>NUCLEOTIDE SEQUENCE [LARGE SCALE GENOMIC DNA]</scope>
    <source>
        <tissue evidence="1">The whole plant</tissue>
    </source>
</reference>
<organism evidence="1 2">
    <name type="scientific">Dendrobium catenatum</name>
    <dbReference type="NCBI Taxonomy" id="906689"/>
    <lineage>
        <taxon>Eukaryota</taxon>
        <taxon>Viridiplantae</taxon>
        <taxon>Streptophyta</taxon>
        <taxon>Embryophyta</taxon>
        <taxon>Tracheophyta</taxon>
        <taxon>Spermatophyta</taxon>
        <taxon>Magnoliopsida</taxon>
        <taxon>Liliopsida</taxon>
        <taxon>Asparagales</taxon>
        <taxon>Orchidaceae</taxon>
        <taxon>Epidendroideae</taxon>
        <taxon>Malaxideae</taxon>
        <taxon>Dendrobiinae</taxon>
        <taxon>Dendrobium</taxon>
    </lineage>
</organism>
<dbReference type="AlphaFoldDB" id="A0A2I0WZR0"/>